<dbReference type="SUPFAM" id="SSF46689">
    <property type="entry name" value="Homeodomain-like"/>
    <property type="match status" value="1"/>
</dbReference>
<proteinExistence type="predicted"/>
<dbReference type="RefSeq" id="WP_112283228.1">
    <property type="nucleotide sequence ID" value="NZ_MASW01000005.1"/>
</dbReference>
<dbReference type="InterPro" id="IPR001647">
    <property type="entry name" value="HTH_TetR"/>
</dbReference>
<protein>
    <submittedName>
        <fullName evidence="6">TetR family transcriptional regulator</fullName>
    </submittedName>
</protein>
<dbReference type="PROSITE" id="PS50977">
    <property type="entry name" value="HTH_TETR_2"/>
    <property type="match status" value="1"/>
</dbReference>
<dbReference type="SUPFAM" id="SSF48498">
    <property type="entry name" value="Tetracyclin repressor-like, C-terminal domain"/>
    <property type="match status" value="1"/>
</dbReference>
<feature type="DNA-binding region" description="H-T-H motif" evidence="4">
    <location>
        <begin position="28"/>
        <end position="47"/>
    </location>
</feature>
<dbReference type="PANTHER" id="PTHR47506:SF6">
    <property type="entry name" value="HTH-TYPE TRANSCRIPTIONAL REPRESSOR NEMR"/>
    <property type="match status" value="1"/>
</dbReference>
<dbReference type="InterPro" id="IPR009057">
    <property type="entry name" value="Homeodomain-like_sf"/>
</dbReference>
<organism evidence="6 7">
    <name type="scientific">Prauserella muralis</name>
    <dbReference type="NCBI Taxonomy" id="588067"/>
    <lineage>
        <taxon>Bacteria</taxon>
        <taxon>Bacillati</taxon>
        <taxon>Actinomycetota</taxon>
        <taxon>Actinomycetes</taxon>
        <taxon>Pseudonocardiales</taxon>
        <taxon>Pseudonocardiaceae</taxon>
        <taxon>Prauserella</taxon>
    </lineage>
</organism>
<evidence type="ECO:0000256" key="2">
    <source>
        <dbReference type="ARBA" id="ARBA00023125"/>
    </source>
</evidence>
<evidence type="ECO:0000313" key="6">
    <source>
        <dbReference type="EMBL" id="PXY22629.1"/>
    </source>
</evidence>
<keyword evidence="2 4" id="KW-0238">DNA-binding</keyword>
<comment type="caution">
    <text evidence="6">The sequence shown here is derived from an EMBL/GenBank/DDBJ whole genome shotgun (WGS) entry which is preliminary data.</text>
</comment>
<evidence type="ECO:0000259" key="5">
    <source>
        <dbReference type="PROSITE" id="PS50977"/>
    </source>
</evidence>
<accession>A0A2V4AQJ0</accession>
<dbReference type="GO" id="GO:0003677">
    <property type="term" value="F:DNA binding"/>
    <property type="evidence" value="ECO:0007669"/>
    <property type="project" value="UniProtKB-UniRule"/>
</dbReference>
<dbReference type="Gene3D" id="1.10.357.10">
    <property type="entry name" value="Tetracycline Repressor, domain 2"/>
    <property type="match status" value="1"/>
</dbReference>
<keyword evidence="1" id="KW-0805">Transcription regulation</keyword>
<dbReference type="EMBL" id="MASW01000005">
    <property type="protein sequence ID" value="PXY22629.1"/>
    <property type="molecule type" value="Genomic_DNA"/>
</dbReference>
<dbReference type="Pfam" id="PF16925">
    <property type="entry name" value="TetR_C_13"/>
    <property type="match status" value="1"/>
</dbReference>
<dbReference type="PRINTS" id="PR00455">
    <property type="entry name" value="HTHTETR"/>
</dbReference>
<dbReference type="Gene3D" id="1.10.10.60">
    <property type="entry name" value="Homeodomain-like"/>
    <property type="match status" value="1"/>
</dbReference>
<dbReference type="AlphaFoldDB" id="A0A2V4AQJ0"/>
<dbReference type="Pfam" id="PF00440">
    <property type="entry name" value="TetR_N"/>
    <property type="match status" value="1"/>
</dbReference>
<keyword evidence="3" id="KW-0804">Transcription</keyword>
<dbReference type="InterPro" id="IPR036271">
    <property type="entry name" value="Tet_transcr_reg_TetR-rel_C_sf"/>
</dbReference>
<keyword evidence="7" id="KW-1185">Reference proteome</keyword>
<evidence type="ECO:0000256" key="3">
    <source>
        <dbReference type="ARBA" id="ARBA00023163"/>
    </source>
</evidence>
<sequence>MGKGEATRQAVLDSATEIASRIGLAGLTIGSLATHTGMSKSGLFAHFQSKESLQSQVLARAREQFVDLVVRPALAAPRGETRVRELFERWLGAGKAGASCCLFVSAAGEYDDQPGAIRDQLVRDHLDFFESVELMFRTGISEGDFRADADPAQFAHDVHGIMLAFMHAHRLLGDPAAEGRARRAFDSLLAAARAPK</sequence>
<name>A0A2V4AQJ0_9PSEU</name>
<dbReference type="Proteomes" id="UP000249915">
    <property type="component" value="Unassembled WGS sequence"/>
</dbReference>
<reference evidence="6 7" key="1">
    <citation type="submission" date="2016-07" db="EMBL/GenBank/DDBJ databases">
        <title>Draft genome sequence of Prauserella muralis DSM 45305, isolated from a mould-covered wall in an indoor environment.</title>
        <authorList>
            <person name="Ruckert C."/>
            <person name="Albersmeier A."/>
            <person name="Jiang C.-L."/>
            <person name="Jiang Y."/>
            <person name="Kalinowski J."/>
            <person name="Schneider O."/>
            <person name="Winkler A."/>
            <person name="Zotchev S.B."/>
        </authorList>
    </citation>
    <scope>NUCLEOTIDE SEQUENCE [LARGE SCALE GENOMIC DNA]</scope>
    <source>
        <strain evidence="6 7">DSM 45305</strain>
    </source>
</reference>
<gene>
    <name evidence="6" type="ORF">BAY60_22675</name>
</gene>
<evidence type="ECO:0000256" key="4">
    <source>
        <dbReference type="PROSITE-ProRule" id="PRU00335"/>
    </source>
</evidence>
<evidence type="ECO:0000313" key="7">
    <source>
        <dbReference type="Proteomes" id="UP000249915"/>
    </source>
</evidence>
<evidence type="ECO:0000256" key="1">
    <source>
        <dbReference type="ARBA" id="ARBA00023015"/>
    </source>
</evidence>
<dbReference type="InterPro" id="IPR011075">
    <property type="entry name" value="TetR_C"/>
</dbReference>
<dbReference type="PANTHER" id="PTHR47506">
    <property type="entry name" value="TRANSCRIPTIONAL REGULATORY PROTEIN"/>
    <property type="match status" value="1"/>
</dbReference>
<feature type="domain" description="HTH tetR-type" evidence="5">
    <location>
        <begin position="5"/>
        <end position="65"/>
    </location>
</feature>
<dbReference type="OrthoDB" id="326421at2"/>